<dbReference type="Proteomes" id="UP001596282">
    <property type="component" value="Unassembled WGS sequence"/>
</dbReference>
<evidence type="ECO:0000313" key="4">
    <source>
        <dbReference type="Proteomes" id="UP001596282"/>
    </source>
</evidence>
<reference evidence="4" key="1">
    <citation type="journal article" date="2019" name="Int. J. Syst. Evol. Microbiol.">
        <title>The Global Catalogue of Microorganisms (GCM) 10K type strain sequencing project: providing services to taxonomists for standard genome sequencing and annotation.</title>
        <authorList>
            <consortium name="The Broad Institute Genomics Platform"/>
            <consortium name="The Broad Institute Genome Sequencing Center for Infectious Disease"/>
            <person name="Wu L."/>
            <person name="Ma J."/>
        </authorList>
    </citation>
    <scope>NUCLEOTIDE SEQUENCE [LARGE SCALE GENOMIC DNA]</scope>
    <source>
        <strain evidence="4">CCM 8933</strain>
    </source>
</reference>
<protein>
    <submittedName>
        <fullName evidence="3">WxL domain-containing protein</fullName>
    </submittedName>
</protein>
<dbReference type="EMBL" id="JBHSSC010000040">
    <property type="protein sequence ID" value="MFC6181649.1"/>
    <property type="molecule type" value="Genomic_DNA"/>
</dbReference>
<sequence length="202" mass="21292">MKKQLSLTTLSALTLLMIPVATHAATFDGNQDVNSSTATVSITEDTKSLPRIMAAPDISFGSFSNSQAINSTAEKITDNLKVVNADPNYNWTVKLDVSSFVNNENSDNSLADVSLKAAAGTVTFENTNGKKTPVSSALTNSDATTTILRSTQGATGTATHNLAAEDVTLSIPQWSPAGNYTAQLTWTLANAPYSSSDDRKAQ</sequence>
<evidence type="ECO:0000256" key="1">
    <source>
        <dbReference type="SAM" id="SignalP"/>
    </source>
</evidence>
<organism evidence="3 4">
    <name type="scientific">Lactiplantibacillus daowaiensis</name>
    <dbReference type="NCBI Taxonomy" id="2559918"/>
    <lineage>
        <taxon>Bacteria</taxon>
        <taxon>Bacillati</taxon>
        <taxon>Bacillota</taxon>
        <taxon>Bacilli</taxon>
        <taxon>Lactobacillales</taxon>
        <taxon>Lactobacillaceae</taxon>
        <taxon>Lactiplantibacillus</taxon>
    </lineage>
</organism>
<gene>
    <name evidence="3" type="ORF">ACFP5Y_10485</name>
</gene>
<keyword evidence="4" id="KW-1185">Reference proteome</keyword>
<feature type="signal peptide" evidence="1">
    <location>
        <begin position="1"/>
        <end position="24"/>
    </location>
</feature>
<accession>A0ABW1S1C0</accession>
<dbReference type="Pfam" id="PF13731">
    <property type="entry name" value="WxL"/>
    <property type="match status" value="1"/>
</dbReference>
<keyword evidence="1" id="KW-0732">Signal</keyword>
<dbReference type="InterPro" id="IPR027994">
    <property type="entry name" value="WxL_dom"/>
</dbReference>
<name>A0ABW1S1C0_9LACO</name>
<evidence type="ECO:0000259" key="2">
    <source>
        <dbReference type="Pfam" id="PF13731"/>
    </source>
</evidence>
<evidence type="ECO:0000313" key="3">
    <source>
        <dbReference type="EMBL" id="MFC6181649.1"/>
    </source>
</evidence>
<dbReference type="RefSeq" id="WP_137628588.1">
    <property type="nucleotide sequence ID" value="NZ_BJDJ01000010.1"/>
</dbReference>
<comment type="caution">
    <text evidence="3">The sequence shown here is derived from an EMBL/GenBank/DDBJ whole genome shotgun (WGS) entry which is preliminary data.</text>
</comment>
<proteinExistence type="predicted"/>
<feature type="chain" id="PRO_5045732174" evidence="1">
    <location>
        <begin position="25"/>
        <end position="202"/>
    </location>
</feature>
<feature type="domain" description="WxL" evidence="2">
    <location>
        <begin position="87"/>
        <end position="192"/>
    </location>
</feature>